<evidence type="ECO:0000313" key="7">
    <source>
        <dbReference type="EMBL" id="EFJ15177.1"/>
    </source>
</evidence>
<dbReference type="OrthoDB" id="1917107at2759"/>
<accession>D8SK73</accession>
<keyword evidence="4 6" id="KW-0472">Membrane</keyword>
<dbReference type="AlphaFoldDB" id="D8SK73"/>
<dbReference type="SMART" id="SM00679">
    <property type="entry name" value="CTNS"/>
    <property type="match status" value="2"/>
</dbReference>
<evidence type="ECO:0000256" key="2">
    <source>
        <dbReference type="ARBA" id="ARBA00022692"/>
    </source>
</evidence>
<protein>
    <submittedName>
        <fullName evidence="7">Uncharacterized protein</fullName>
    </submittedName>
</protein>
<keyword evidence="3 6" id="KW-1133">Transmembrane helix</keyword>
<dbReference type="Gramene" id="EFJ15177">
    <property type="protein sequence ID" value="EFJ15177"/>
    <property type="gene ID" value="SELMODRAFT_422985"/>
</dbReference>
<dbReference type="InParanoid" id="D8SK73"/>
<evidence type="ECO:0000256" key="3">
    <source>
        <dbReference type="ARBA" id="ARBA00022989"/>
    </source>
</evidence>
<dbReference type="PANTHER" id="PTHR16201">
    <property type="entry name" value="SEVEN TRANSMEMBRANE PROTEIN 1-RELATED"/>
    <property type="match status" value="1"/>
</dbReference>
<dbReference type="HOGENOM" id="CLU_019699_2_0_1"/>
<dbReference type="KEGG" id="smo:SELMODRAFT_422985"/>
<dbReference type="OMA" id="ANWFLGD"/>
<dbReference type="PANTHER" id="PTHR16201:SF34">
    <property type="entry name" value="LYSOSOMAL AMINO ACID TRANSPORTER 1"/>
    <property type="match status" value="1"/>
</dbReference>
<sequence length="427" mass="47651">MTKGSLRRLELDCLCQPGAVRWIEVWFGDCVYSPWEILGFCVGMSSVFFWMIAQMPQFVSNFLRQSADALSPWFLFQWLAGDSLNLLGCLLTGDQLATETFTAYYFIFADGLIISQYLYYRARNNNFDESVHKPTNGYQSVLQINSEDGTSRPADLPTPGHASNSKGKKKQDSNRQNQQVLQHSNGSQLGILARGERFQDFEEEKLQHLKYQVAKASQQHACPSRRQLRRVVMEYGLEYGPPSMSKFTTQQASRLPKLDLKRTSGNNKTLNPGLKKALCLAGTVMAGIPGGDALQANRKLLRHCSENQTQSRLQWVKQTGTFFGWISSGLYLGSRISQLVKNNQRKSAEGLSLAMVSCAVLANLTYGAAILMRAKTMDDLIGKAPWLLGSLGTVSLDITIFLQAQYLSSRCSKKDDEPNETTPLLPA</sequence>
<comment type="subcellular location">
    <subcellularLocation>
        <location evidence="1">Membrane</location>
        <topology evidence="1">Multi-pass membrane protein</topology>
    </subcellularLocation>
</comment>
<dbReference type="InterPro" id="IPR006603">
    <property type="entry name" value="PQ-loop_rpt"/>
</dbReference>
<evidence type="ECO:0000313" key="8">
    <source>
        <dbReference type="Proteomes" id="UP000001514"/>
    </source>
</evidence>
<feature type="transmembrane region" description="Helical" evidence="6">
    <location>
        <begin position="384"/>
        <end position="404"/>
    </location>
</feature>
<dbReference type="eggNOG" id="KOG2913">
    <property type="taxonomic scope" value="Eukaryota"/>
</dbReference>
<feature type="region of interest" description="Disordered" evidence="5">
    <location>
        <begin position="148"/>
        <end position="186"/>
    </location>
</feature>
<dbReference type="GO" id="GO:0098852">
    <property type="term" value="C:lytic vacuole membrane"/>
    <property type="evidence" value="ECO:0007669"/>
    <property type="project" value="UniProtKB-ARBA"/>
</dbReference>
<dbReference type="GO" id="GO:0015174">
    <property type="term" value="F:basic amino acid transmembrane transporter activity"/>
    <property type="evidence" value="ECO:0000318"/>
    <property type="project" value="GO_Central"/>
</dbReference>
<evidence type="ECO:0000256" key="4">
    <source>
        <dbReference type="ARBA" id="ARBA00023136"/>
    </source>
</evidence>
<dbReference type="GO" id="GO:0016020">
    <property type="term" value="C:membrane"/>
    <property type="evidence" value="ECO:0000318"/>
    <property type="project" value="GO_Central"/>
</dbReference>
<dbReference type="InterPro" id="IPR051415">
    <property type="entry name" value="LAAT-1"/>
</dbReference>
<dbReference type="STRING" id="88036.D8SK73"/>
<feature type="transmembrane region" description="Helical" evidence="6">
    <location>
        <begin position="103"/>
        <end position="120"/>
    </location>
</feature>
<keyword evidence="2 6" id="KW-0812">Transmembrane</keyword>
<evidence type="ECO:0000256" key="6">
    <source>
        <dbReference type="SAM" id="Phobius"/>
    </source>
</evidence>
<dbReference type="Proteomes" id="UP000001514">
    <property type="component" value="Unassembled WGS sequence"/>
</dbReference>
<proteinExistence type="predicted"/>
<feature type="transmembrane region" description="Helical" evidence="6">
    <location>
        <begin position="35"/>
        <end position="53"/>
    </location>
</feature>
<feature type="transmembrane region" description="Helical" evidence="6">
    <location>
        <begin position="351"/>
        <end position="372"/>
    </location>
</feature>
<dbReference type="Pfam" id="PF04193">
    <property type="entry name" value="PQ-loop"/>
    <property type="match status" value="2"/>
</dbReference>
<feature type="compositionally biased region" description="Polar residues" evidence="5">
    <location>
        <begin position="174"/>
        <end position="186"/>
    </location>
</feature>
<name>D8SK73_SELML</name>
<dbReference type="Gene3D" id="1.20.1280.290">
    <property type="match status" value="2"/>
</dbReference>
<dbReference type="EMBL" id="GL377624">
    <property type="protein sequence ID" value="EFJ15177.1"/>
    <property type="molecule type" value="Genomic_DNA"/>
</dbReference>
<dbReference type="FunFam" id="1.20.1280.290:FF:000009">
    <property type="entry name" value="PQ loop repeat family protein"/>
    <property type="match status" value="1"/>
</dbReference>
<evidence type="ECO:0000256" key="5">
    <source>
        <dbReference type="SAM" id="MobiDB-lite"/>
    </source>
</evidence>
<keyword evidence="8" id="KW-1185">Reference proteome</keyword>
<evidence type="ECO:0000256" key="1">
    <source>
        <dbReference type="ARBA" id="ARBA00004141"/>
    </source>
</evidence>
<gene>
    <name evidence="7" type="ORF">SELMODRAFT_422985</name>
</gene>
<organism evidence="8">
    <name type="scientific">Selaginella moellendorffii</name>
    <name type="common">Spikemoss</name>
    <dbReference type="NCBI Taxonomy" id="88036"/>
    <lineage>
        <taxon>Eukaryota</taxon>
        <taxon>Viridiplantae</taxon>
        <taxon>Streptophyta</taxon>
        <taxon>Embryophyta</taxon>
        <taxon>Tracheophyta</taxon>
        <taxon>Lycopodiopsida</taxon>
        <taxon>Selaginellales</taxon>
        <taxon>Selaginellaceae</taxon>
        <taxon>Selaginella</taxon>
    </lineage>
</organism>
<reference evidence="7 8" key="1">
    <citation type="journal article" date="2011" name="Science">
        <title>The Selaginella genome identifies genetic changes associated with the evolution of vascular plants.</title>
        <authorList>
            <person name="Banks J.A."/>
            <person name="Nishiyama T."/>
            <person name="Hasebe M."/>
            <person name="Bowman J.L."/>
            <person name="Gribskov M."/>
            <person name="dePamphilis C."/>
            <person name="Albert V.A."/>
            <person name="Aono N."/>
            <person name="Aoyama T."/>
            <person name="Ambrose B.A."/>
            <person name="Ashton N.W."/>
            <person name="Axtell M.J."/>
            <person name="Barker E."/>
            <person name="Barker M.S."/>
            <person name="Bennetzen J.L."/>
            <person name="Bonawitz N.D."/>
            <person name="Chapple C."/>
            <person name="Cheng C."/>
            <person name="Correa L.G."/>
            <person name="Dacre M."/>
            <person name="DeBarry J."/>
            <person name="Dreyer I."/>
            <person name="Elias M."/>
            <person name="Engstrom E.M."/>
            <person name="Estelle M."/>
            <person name="Feng L."/>
            <person name="Finet C."/>
            <person name="Floyd S.K."/>
            <person name="Frommer W.B."/>
            <person name="Fujita T."/>
            <person name="Gramzow L."/>
            <person name="Gutensohn M."/>
            <person name="Harholt J."/>
            <person name="Hattori M."/>
            <person name="Heyl A."/>
            <person name="Hirai T."/>
            <person name="Hiwatashi Y."/>
            <person name="Ishikawa M."/>
            <person name="Iwata M."/>
            <person name="Karol K.G."/>
            <person name="Koehler B."/>
            <person name="Kolukisaoglu U."/>
            <person name="Kubo M."/>
            <person name="Kurata T."/>
            <person name="Lalonde S."/>
            <person name="Li K."/>
            <person name="Li Y."/>
            <person name="Litt A."/>
            <person name="Lyons E."/>
            <person name="Manning G."/>
            <person name="Maruyama T."/>
            <person name="Michael T.P."/>
            <person name="Mikami K."/>
            <person name="Miyazaki S."/>
            <person name="Morinaga S."/>
            <person name="Murata T."/>
            <person name="Mueller-Roeber B."/>
            <person name="Nelson D.R."/>
            <person name="Obara M."/>
            <person name="Oguri Y."/>
            <person name="Olmstead R.G."/>
            <person name="Onodera N."/>
            <person name="Petersen B.L."/>
            <person name="Pils B."/>
            <person name="Prigge M."/>
            <person name="Rensing S.A."/>
            <person name="Riano-Pachon D.M."/>
            <person name="Roberts A.W."/>
            <person name="Sato Y."/>
            <person name="Scheller H.V."/>
            <person name="Schulz B."/>
            <person name="Schulz C."/>
            <person name="Shakirov E.V."/>
            <person name="Shibagaki N."/>
            <person name="Shinohara N."/>
            <person name="Shippen D.E."/>
            <person name="Soerensen I."/>
            <person name="Sotooka R."/>
            <person name="Sugimoto N."/>
            <person name="Sugita M."/>
            <person name="Sumikawa N."/>
            <person name="Tanurdzic M."/>
            <person name="Theissen G."/>
            <person name="Ulvskov P."/>
            <person name="Wakazuki S."/>
            <person name="Weng J.K."/>
            <person name="Willats W.W."/>
            <person name="Wipf D."/>
            <person name="Wolf P.G."/>
            <person name="Yang L."/>
            <person name="Zimmer A.D."/>
            <person name="Zhu Q."/>
            <person name="Mitros T."/>
            <person name="Hellsten U."/>
            <person name="Loque D."/>
            <person name="Otillar R."/>
            <person name="Salamov A."/>
            <person name="Schmutz J."/>
            <person name="Shapiro H."/>
            <person name="Lindquist E."/>
            <person name="Lucas S."/>
            <person name="Rokhsar D."/>
            <person name="Grigoriev I.V."/>
        </authorList>
    </citation>
    <scope>NUCLEOTIDE SEQUENCE [LARGE SCALE GENOMIC DNA]</scope>
</reference>